<name>A0A6G0SWS0_APHGL</name>
<dbReference type="AlphaFoldDB" id="A0A6G0SWS0"/>
<organism evidence="1 2">
    <name type="scientific">Aphis glycines</name>
    <name type="common">Soybean aphid</name>
    <dbReference type="NCBI Taxonomy" id="307491"/>
    <lineage>
        <taxon>Eukaryota</taxon>
        <taxon>Metazoa</taxon>
        <taxon>Ecdysozoa</taxon>
        <taxon>Arthropoda</taxon>
        <taxon>Hexapoda</taxon>
        <taxon>Insecta</taxon>
        <taxon>Pterygota</taxon>
        <taxon>Neoptera</taxon>
        <taxon>Paraneoptera</taxon>
        <taxon>Hemiptera</taxon>
        <taxon>Sternorrhyncha</taxon>
        <taxon>Aphidomorpha</taxon>
        <taxon>Aphidoidea</taxon>
        <taxon>Aphididae</taxon>
        <taxon>Aphidini</taxon>
        <taxon>Aphis</taxon>
        <taxon>Aphis</taxon>
    </lineage>
</organism>
<evidence type="ECO:0000313" key="2">
    <source>
        <dbReference type="Proteomes" id="UP000475862"/>
    </source>
</evidence>
<gene>
    <name evidence="1" type="ORF">AGLY_017020</name>
</gene>
<keyword evidence="2" id="KW-1185">Reference proteome</keyword>
<dbReference type="OrthoDB" id="10576150at2759"/>
<protein>
    <submittedName>
        <fullName evidence="1">Uncharacterized protein</fullName>
    </submittedName>
</protein>
<accession>A0A6G0SWS0</accession>
<evidence type="ECO:0000313" key="1">
    <source>
        <dbReference type="EMBL" id="KAE9522598.1"/>
    </source>
</evidence>
<reference evidence="1 2" key="1">
    <citation type="submission" date="2019-08" db="EMBL/GenBank/DDBJ databases">
        <title>The genome of the soybean aphid Biotype 1, its phylome, world population structure and adaptation to the North American continent.</title>
        <authorList>
            <person name="Giordano R."/>
            <person name="Donthu R.K."/>
            <person name="Hernandez A.G."/>
            <person name="Wright C.L."/>
            <person name="Zimin A.V."/>
        </authorList>
    </citation>
    <scope>NUCLEOTIDE SEQUENCE [LARGE SCALE GENOMIC DNA]</scope>
    <source>
        <tissue evidence="1">Whole aphids</tissue>
    </source>
</reference>
<sequence>MKEASGISNLSDVVFCLLSFWRFRLIREFEIKLIFDVESELIFEELVLGWSKSFNEVVDWLFKFSVIGYSERSDECIDFTMIGGKNLKKVTEKREFLRKSDFRQKQKFNFTVTQKLITILKCKTRFFVSFSTFIKKKNVYKKVKLYFYDRLNFIILQYWIFTRFLMSLFCWNSKTNCENFD</sequence>
<proteinExistence type="predicted"/>
<dbReference type="Proteomes" id="UP000475862">
    <property type="component" value="Unassembled WGS sequence"/>
</dbReference>
<dbReference type="EMBL" id="VYZN01000949">
    <property type="protein sequence ID" value="KAE9522598.1"/>
    <property type="molecule type" value="Genomic_DNA"/>
</dbReference>
<comment type="caution">
    <text evidence="1">The sequence shown here is derived from an EMBL/GenBank/DDBJ whole genome shotgun (WGS) entry which is preliminary data.</text>
</comment>